<feature type="region of interest" description="Disordered" evidence="1">
    <location>
        <begin position="52"/>
        <end position="79"/>
    </location>
</feature>
<gene>
    <name evidence="5" type="ORF">JK634_02795</name>
</gene>
<feature type="compositionally biased region" description="Low complexity" evidence="1">
    <location>
        <begin position="53"/>
        <end position="76"/>
    </location>
</feature>
<evidence type="ECO:0000313" key="6">
    <source>
        <dbReference type="Proteomes" id="UP000623681"/>
    </source>
</evidence>
<organism evidence="5 6">
    <name type="scientific">Clostridium paridis</name>
    <dbReference type="NCBI Taxonomy" id="2803863"/>
    <lineage>
        <taxon>Bacteria</taxon>
        <taxon>Bacillati</taxon>
        <taxon>Bacillota</taxon>
        <taxon>Clostridia</taxon>
        <taxon>Eubacteriales</taxon>
        <taxon>Clostridiaceae</taxon>
        <taxon>Clostridium</taxon>
    </lineage>
</organism>
<dbReference type="AlphaFoldDB" id="A0A937K3F8"/>
<evidence type="ECO:0000259" key="4">
    <source>
        <dbReference type="SMART" id="SM00978"/>
    </source>
</evidence>
<comment type="caution">
    <text evidence="5">The sequence shown here is derived from an EMBL/GenBank/DDBJ whole genome shotgun (WGS) entry which is preliminary data.</text>
</comment>
<sequence>MKKYIRILLIAAVVFITFGQANNIEKSTAKLLNQVGIQYAICDYDNVKADVGNNNNQKKPSSNKAKSSSSKSTTNSKSKKSFIGGGLSIGAIVLIGIVLLIVFVLKRKGAIKQEDIDNFKDFLNDENNDGDISPSVRQEVADNTVAIRNEIVKMDPLFSPDKFIGWSQEVFVSLQEAWTSRDWAKIRPFEKEELFRMHELQLQEYKKMHRINVVERISVNQSYLFKYVRDAEYEYLTVYLHASMNDYIIDENTREIVKGDDETRFTNKYLLTFMRNVGVKTDPATSNMSTKQCPHCGAPIQVTSAGKCEYCDFIVTTGEHDWVLSDLDCINEDTQVGNGGVFIN</sequence>
<keyword evidence="3" id="KW-0732">Signal</keyword>
<dbReference type="SMART" id="SM00978">
    <property type="entry name" value="Tim44"/>
    <property type="match status" value="1"/>
</dbReference>
<dbReference type="InterPro" id="IPR032710">
    <property type="entry name" value="NTF2-like_dom_sf"/>
</dbReference>
<dbReference type="RefSeq" id="WP_202766102.1">
    <property type="nucleotide sequence ID" value="NZ_JAESWA010000015.1"/>
</dbReference>
<dbReference type="SUPFAM" id="SSF54427">
    <property type="entry name" value="NTF2-like"/>
    <property type="match status" value="1"/>
</dbReference>
<dbReference type="EMBL" id="JAESWA010000015">
    <property type="protein sequence ID" value="MBL4930719.1"/>
    <property type="molecule type" value="Genomic_DNA"/>
</dbReference>
<dbReference type="Proteomes" id="UP000623681">
    <property type="component" value="Unassembled WGS sequence"/>
</dbReference>
<feature type="domain" description="Tim44-like" evidence="4">
    <location>
        <begin position="146"/>
        <end position="329"/>
    </location>
</feature>
<keyword evidence="2" id="KW-0472">Membrane</keyword>
<name>A0A937K3F8_9CLOT</name>
<evidence type="ECO:0000256" key="3">
    <source>
        <dbReference type="SAM" id="SignalP"/>
    </source>
</evidence>
<proteinExistence type="predicted"/>
<evidence type="ECO:0000256" key="1">
    <source>
        <dbReference type="SAM" id="MobiDB-lite"/>
    </source>
</evidence>
<dbReference type="Gene3D" id="3.10.450.240">
    <property type="match status" value="1"/>
</dbReference>
<accession>A0A937K3F8</accession>
<feature type="transmembrane region" description="Helical" evidence="2">
    <location>
        <begin position="82"/>
        <end position="105"/>
    </location>
</feature>
<reference evidence="5" key="1">
    <citation type="submission" date="2021-01" db="EMBL/GenBank/DDBJ databases">
        <title>Genome public.</title>
        <authorList>
            <person name="Liu C."/>
            <person name="Sun Q."/>
        </authorList>
    </citation>
    <scope>NUCLEOTIDE SEQUENCE</scope>
    <source>
        <strain evidence="5">YIM B02565</strain>
    </source>
</reference>
<keyword evidence="2" id="KW-0812">Transmembrane</keyword>
<dbReference type="InterPro" id="IPR007379">
    <property type="entry name" value="Tim44-like_dom"/>
</dbReference>
<protein>
    <submittedName>
        <fullName evidence="5">Tim44 domain-containing protein</fullName>
    </submittedName>
</protein>
<dbReference type="Pfam" id="PF04280">
    <property type="entry name" value="Tim44"/>
    <property type="match status" value="1"/>
</dbReference>
<evidence type="ECO:0000256" key="2">
    <source>
        <dbReference type="SAM" id="Phobius"/>
    </source>
</evidence>
<keyword evidence="6" id="KW-1185">Reference proteome</keyword>
<evidence type="ECO:0000313" key="5">
    <source>
        <dbReference type="EMBL" id="MBL4930719.1"/>
    </source>
</evidence>
<keyword evidence="2" id="KW-1133">Transmembrane helix</keyword>
<feature type="chain" id="PRO_5039146340" evidence="3">
    <location>
        <begin position="24"/>
        <end position="344"/>
    </location>
</feature>
<feature type="signal peptide" evidence="3">
    <location>
        <begin position="1"/>
        <end position="23"/>
    </location>
</feature>